<dbReference type="GeneID" id="19200443"/>
<dbReference type="OMA" id="LANHIPF"/>
<dbReference type="EMBL" id="JH711591">
    <property type="protein sequence ID" value="EIW74700.1"/>
    <property type="molecule type" value="Genomic_DNA"/>
</dbReference>
<proteinExistence type="predicted"/>
<dbReference type="RefSeq" id="XP_007775292.1">
    <property type="nucleotide sequence ID" value="XM_007777102.1"/>
</dbReference>
<evidence type="ECO:0000313" key="3">
    <source>
        <dbReference type="EMBL" id="EIW74700.1"/>
    </source>
</evidence>
<dbReference type="Pfam" id="PF24883">
    <property type="entry name" value="NPHP3_N"/>
    <property type="match status" value="1"/>
</dbReference>
<dbReference type="Gene3D" id="3.40.50.300">
    <property type="entry name" value="P-loop containing nucleotide triphosphate hydrolases"/>
    <property type="match status" value="1"/>
</dbReference>
<evidence type="ECO:0000313" key="4">
    <source>
        <dbReference type="Proteomes" id="UP000053558"/>
    </source>
</evidence>
<feature type="domain" description="Nephrocystin 3-like N-terminal" evidence="2">
    <location>
        <begin position="41"/>
        <end position="179"/>
    </location>
</feature>
<feature type="non-terminal residue" evidence="3">
    <location>
        <position position="188"/>
    </location>
</feature>
<name>R7SFS2_CONPW</name>
<sequence length="188" mass="20871">MLGQEDKWTLLANHIPFGAYSDTSQAACLDGTRTKLLTDIMQHLDQRSRSVIWLHGAVGTGKTAVALSIVERLKAQGRLAGRFFFSRKDARRQSLNSVLPTIAYQLGVGHPLARGQIVTGLMDDPGLLSLERSYSDHLPPFFVQPLRTVKPSWDANAAKGLTRSFVFDGIDECCSPHEYEQAIHFFQS</sequence>
<accession>R7SFS2</accession>
<organism evidence="3 4">
    <name type="scientific">Coniophora puteana (strain RWD-64-598)</name>
    <name type="common">Brown rot fungus</name>
    <dbReference type="NCBI Taxonomy" id="741705"/>
    <lineage>
        <taxon>Eukaryota</taxon>
        <taxon>Fungi</taxon>
        <taxon>Dikarya</taxon>
        <taxon>Basidiomycota</taxon>
        <taxon>Agaricomycotina</taxon>
        <taxon>Agaricomycetes</taxon>
        <taxon>Agaricomycetidae</taxon>
        <taxon>Boletales</taxon>
        <taxon>Coniophorineae</taxon>
        <taxon>Coniophoraceae</taxon>
        <taxon>Coniophora</taxon>
    </lineage>
</organism>
<keyword evidence="1" id="KW-0677">Repeat</keyword>
<evidence type="ECO:0000256" key="1">
    <source>
        <dbReference type="ARBA" id="ARBA00022737"/>
    </source>
</evidence>
<dbReference type="SUPFAM" id="SSF52540">
    <property type="entry name" value="P-loop containing nucleoside triphosphate hydrolases"/>
    <property type="match status" value="1"/>
</dbReference>
<dbReference type="OrthoDB" id="3267051at2759"/>
<dbReference type="InterPro" id="IPR027417">
    <property type="entry name" value="P-loop_NTPase"/>
</dbReference>
<dbReference type="AlphaFoldDB" id="R7SFS2"/>
<gene>
    <name evidence="3" type="ORF">CONPUDRAFT_132931</name>
</gene>
<dbReference type="InterPro" id="IPR056884">
    <property type="entry name" value="NPHP3-like_N"/>
</dbReference>
<reference evidence="4" key="1">
    <citation type="journal article" date="2012" name="Science">
        <title>The Paleozoic origin of enzymatic lignin decomposition reconstructed from 31 fungal genomes.</title>
        <authorList>
            <person name="Floudas D."/>
            <person name="Binder M."/>
            <person name="Riley R."/>
            <person name="Barry K."/>
            <person name="Blanchette R.A."/>
            <person name="Henrissat B."/>
            <person name="Martinez A.T."/>
            <person name="Otillar R."/>
            <person name="Spatafora J.W."/>
            <person name="Yadav J.S."/>
            <person name="Aerts A."/>
            <person name="Benoit I."/>
            <person name="Boyd A."/>
            <person name="Carlson A."/>
            <person name="Copeland A."/>
            <person name="Coutinho P.M."/>
            <person name="de Vries R.P."/>
            <person name="Ferreira P."/>
            <person name="Findley K."/>
            <person name="Foster B."/>
            <person name="Gaskell J."/>
            <person name="Glotzer D."/>
            <person name="Gorecki P."/>
            <person name="Heitman J."/>
            <person name="Hesse C."/>
            <person name="Hori C."/>
            <person name="Igarashi K."/>
            <person name="Jurgens J.A."/>
            <person name="Kallen N."/>
            <person name="Kersten P."/>
            <person name="Kohler A."/>
            <person name="Kuees U."/>
            <person name="Kumar T.K.A."/>
            <person name="Kuo A."/>
            <person name="LaButti K."/>
            <person name="Larrondo L.F."/>
            <person name="Lindquist E."/>
            <person name="Ling A."/>
            <person name="Lombard V."/>
            <person name="Lucas S."/>
            <person name="Lundell T."/>
            <person name="Martin R."/>
            <person name="McLaughlin D.J."/>
            <person name="Morgenstern I."/>
            <person name="Morin E."/>
            <person name="Murat C."/>
            <person name="Nagy L.G."/>
            <person name="Nolan M."/>
            <person name="Ohm R.A."/>
            <person name="Patyshakuliyeva A."/>
            <person name="Rokas A."/>
            <person name="Ruiz-Duenas F.J."/>
            <person name="Sabat G."/>
            <person name="Salamov A."/>
            <person name="Samejima M."/>
            <person name="Schmutz J."/>
            <person name="Slot J.C."/>
            <person name="St John F."/>
            <person name="Stenlid J."/>
            <person name="Sun H."/>
            <person name="Sun S."/>
            <person name="Syed K."/>
            <person name="Tsang A."/>
            <person name="Wiebenga A."/>
            <person name="Young D."/>
            <person name="Pisabarro A."/>
            <person name="Eastwood D.C."/>
            <person name="Martin F."/>
            <person name="Cullen D."/>
            <person name="Grigoriev I.V."/>
            <person name="Hibbett D.S."/>
        </authorList>
    </citation>
    <scope>NUCLEOTIDE SEQUENCE [LARGE SCALE GENOMIC DNA]</scope>
    <source>
        <strain evidence="4">RWD-64-598 SS2</strain>
    </source>
</reference>
<keyword evidence="4" id="KW-1185">Reference proteome</keyword>
<dbReference type="Proteomes" id="UP000053558">
    <property type="component" value="Unassembled WGS sequence"/>
</dbReference>
<evidence type="ECO:0000259" key="2">
    <source>
        <dbReference type="Pfam" id="PF24883"/>
    </source>
</evidence>
<protein>
    <recommendedName>
        <fullName evidence="2">Nephrocystin 3-like N-terminal domain-containing protein</fullName>
    </recommendedName>
</protein>
<dbReference type="KEGG" id="cput:CONPUDRAFT_132931"/>